<dbReference type="GeneTree" id="ENSGT00940000169193"/>
<dbReference type="eggNOG" id="ENOG502QV7A">
    <property type="taxonomic scope" value="Eukaryota"/>
</dbReference>
<proteinExistence type="predicted"/>
<reference evidence="2" key="1">
    <citation type="submission" date="2009-11" db="EMBL/GenBank/DDBJ databases">
        <authorList>
            <consortium name="Porcine genome sequencing project"/>
        </authorList>
    </citation>
    <scope>NUCLEOTIDE SEQUENCE [LARGE SCALE GENOMIC DNA]</scope>
    <source>
        <strain evidence="2">Duroc</strain>
    </source>
</reference>
<dbReference type="InParanoid" id="A0A286ZS45"/>
<reference evidence="1" key="4">
    <citation type="submission" date="2025-09" db="UniProtKB">
        <authorList>
            <consortium name="Ensembl"/>
        </authorList>
    </citation>
    <scope>IDENTIFICATION</scope>
</reference>
<name>A0A286ZS45_PIG</name>
<dbReference type="Bgee" id="ENSSSCG00000002438">
    <property type="expression patterns" value="Expressed in omentum and 19 other cell types or tissues"/>
</dbReference>
<dbReference type="PaxDb" id="9823-ENSSSCP00000002639"/>
<protein>
    <submittedName>
        <fullName evidence="1">Uncharacterized protein</fullName>
    </submittedName>
</protein>
<accession>A0A286ZS45</accession>
<reference evidence="1" key="2">
    <citation type="journal article" date="2020" name="Gigascience">
        <title>An improved pig reference genome sequence to enable pig genetics and genomics research.</title>
        <authorList>
            <person name="Warr A."/>
            <person name="Affara N."/>
            <person name="Aken B."/>
            <person name="Beiki H."/>
            <person name="Bickhart D.M."/>
            <person name="Billis K."/>
            <person name="Chow W."/>
            <person name="Eory L."/>
            <person name="Finlayson H.A."/>
            <person name="Flicek P."/>
            <person name="Giron C.G."/>
            <person name="Griffin D.K."/>
            <person name="Hall R."/>
            <person name="Hannum G."/>
            <person name="Hourlier T."/>
            <person name="Howe K."/>
            <person name="Hume D.A."/>
            <person name="Izuogu O."/>
            <person name="Kim K."/>
            <person name="Koren S."/>
            <person name="Liu H."/>
            <person name="Manchanda N."/>
            <person name="Martin F.J."/>
            <person name="Nonneman D.J."/>
            <person name="O'Connor R.E."/>
            <person name="Phillippy A.M."/>
            <person name="Rohrer G.A."/>
            <person name="Rosen B.D."/>
            <person name="Rund L.A."/>
            <person name="Sargent C.A."/>
            <person name="Schook L.B."/>
            <person name="Schroeder S.G."/>
            <person name="Schwartz A.S."/>
            <person name="Skinner B.M."/>
            <person name="Talbot R."/>
            <person name="Tseng E."/>
            <person name="Tuggle C.K."/>
            <person name="Watson M."/>
            <person name="Smith T.P.L."/>
            <person name="Archibald A.L."/>
        </authorList>
    </citation>
    <scope>NUCLEOTIDE SEQUENCE [LARGE SCALE GENOMIC DNA]</scope>
    <source>
        <strain evidence="1">Duroc</strain>
    </source>
</reference>
<dbReference type="Ensembl" id="ENSSSCT00000051431.2">
    <property type="protein sequence ID" value="ENSSSCP00000034397.2"/>
    <property type="gene ID" value="ENSSSCG00000002438.4"/>
</dbReference>
<evidence type="ECO:0000313" key="2">
    <source>
        <dbReference type="Proteomes" id="UP000008227"/>
    </source>
</evidence>
<keyword evidence="2" id="KW-1185">Reference proteome</keyword>
<dbReference type="SUPFAM" id="SSF160920">
    <property type="entry name" value="PSTPO5379-like"/>
    <property type="match status" value="1"/>
</dbReference>
<reference evidence="1" key="3">
    <citation type="submission" date="2025-08" db="UniProtKB">
        <authorList>
            <consortium name="Ensembl"/>
        </authorList>
    </citation>
    <scope>IDENTIFICATION</scope>
</reference>
<dbReference type="Gene3D" id="3.40.1640.10">
    <property type="entry name" value="PSTPO5379-like"/>
    <property type="match status" value="1"/>
</dbReference>
<organism evidence="1 2">
    <name type="scientific">Sus scrofa</name>
    <name type="common">Pig</name>
    <dbReference type="NCBI Taxonomy" id="9823"/>
    <lineage>
        <taxon>Eukaryota</taxon>
        <taxon>Metazoa</taxon>
        <taxon>Chordata</taxon>
        <taxon>Craniata</taxon>
        <taxon>Vertebrata</taxon>
        <taxon>Euteleostomi</taxon>
        <taxon>Mammalia</taxon>
        <taxon>Eutheria</taxon>
        <taxon>Laurasiatheria</taxon>
        <taxon>Artiodactyla</taxon>
        <taxon>Suina</taxon>
        <taxon>Suidae</taxon>
        <taxon>Sus</taxon>
    </lineage>
</organism>
<dbReference type="Proteomes" id="UP000008227">
    <property type="component" value="Chromosome 7"/>
</dbReference>
<sequence>MTTFTLPLKSCLPSAVRNLILQKKTNIRNVSSTAGDEWGLQPASQRGGVPHRSLALAFGKICQANNGPLPLQGQSKPGKWTLPTLGAILAGELLFILQDPAPAPAHLWERIDVSLP</sequence>
<dbReference type="InterPro" id="IPR038021">
    <property type="entry name" value="Putative_hydro-lyase"/>
</dbReference>
<dbReference type="AlphaFoldDB" id="A0A286ZS45"/>
<evidence type="ECO:0000313" key="1">
    <source>
        <dbReference type="Ensembl" id="ENSSSCP00000034397.2"/>
    </source>
</evidence>
<dbReference type="STRING" id="9823.ENSSSCP00000034397"/>